<name>A0A2W4ZXP3_9CYAN</name>
<comment type="catalytic activity">
    <reaction evidence="17">
        <text>D-ribulose 5-phosphate + ATP = D-ribulose 1,5-bisphosphate + ADP + H(+)</text>
        <dbReference type="Rhea" id="RHEA:19365"/>
        <dbReference type="ChEBI" id="CHEBI:15378"/>
        <dbReference type="ChEBI" id="CHEBI:30616"/>
        <dbReference type="ChEBI" id="CHEBI:57870"/>
        <dbReference type="ChEBI" id="CHEBI:58121"/>
        <dbReference type="ChEBI" id="CHEBI:456216"/>
        <dbReference type="EC" id="2.7.1.19"/>
    </reaction>
</comment>
<dbReference type="InterPro" id="IPR006082">
    <property type="entry name" value="PRK"/>
</dbReference>
<keyword evidence="9 18" id="KW-0812">Transmembrane</keyword>
<feature type="transmembrane region" description="Helical" evidence="18">
    <location>
        <begin position="107"/>
        <end position="128"/>
    </location>
</feature>
<evidence type="ECO:0000313" key="21">
    <source>
        <dbReference type="Proteomes" id="UP000249794"/>
    </source>
</evidence>
<evidence type="ECO:0000256" key="13">
    <source>
        <dbReference type="ARBA" id="ARBA00022989"/>
    </source>
</evidence>
<evidence type="ECO:0000256" key="3">
    <source>
        <dbReference type="ARBA" id="ARBA00009719"/>
    </source>
</evidence>
<feature type="transmembrane region" description="Helical" evidence="18">
    <location>
        <begin position="21"/>
        <end position="38"/>
    </location>
</feature>
<keyword evidence="12" id="KW-0067">ATP-binding</keyword>
<evidence type="ECO:0000256" key="1">
    <source>
        <dbReference type="ARBA" id="ARBA00004651"/>
    </source>
</evidence>
<evidence type="ECO:0000256" key="10">
    <source>
        <dbReference type="ARBA" id="ARBA00022741"/>
    </source>
</evidence>
<dbReference type="GO" id="GO:0008974">
    <property type="term" value="F:phosphoribulokinase activity"/>
    <property type="evidence" value="ECO:0007669"/>
    <property type="project" value="UniProtKB-EC"/>
</dbReference>
<evidence type="ECO:0000256" key="18">
    <source>
        <dbReference type="SAM" id="Phobius"/>
    </source>
</evidence>
<feature type="transmembrane region" description="Helical" evidence="18">
    <location>
        <begin position="373"/>
        <end position="396"/>
    </location>
</feature>
<evidence type="ECO:0000256" key="5">
    <source>
        <dbReference type="ARBA" id="ARBA00022475"/>
    </source>
</evidence>
<evidence type="ECO:0000256" key="6">
    <source>
        <dbReference type="ARBA" id="ARBA00022531"/>
    </source>
</evidence>
<dbReference type="Proteomes" id="UP000249794">
    <property type="component" value="Unassembled WGS sequence"/>
</dbReference>
<dbReference type="Gene3D" id="3.40.50.300">
    <property type="entry name" value="P-loop containing nucleotide triphosphate hydrolases"/>
    <property type="match status" value="1"/>
</dbReference>
<dbReference type="InterPro" id="IPR027417">
    <property type="entry name" value="P-loop_NTPase"/>
</dbReference>
<evidence type="ECO:0000256" key="7">
    <source>
        <dbReference type="ARBA" id="ARBA00022567"/>
    </source>
</evidence>
<feature type="transmembrane region" description="Helical" evidence="18">
    <location>
        <begin position="134"/>
        <end position="151"/>
    </location>
</feature>
<comment type="similarity">
    <text evidence="15">Belongs to the glycosyltransferase 87 family.</text>
</comment>
<evidence type="ECO:0000256" key="9">
    <source>
        <dbReference type="ARBA" id="ARBA00022692"/>
    </source>
</evidence>
<evidence type="ECO:0000256" key="11">
    <source>
        <dbReference type="ARBA" id="ARBA00022777"/>
    </source>
</evidence>
<dbReference type="SUPFAM" id="SSF52540">
    <property type="entry name" value="P-loop containing nucleoside triphosphate hydrolases"/>
    <property type="match status" value="1"/>
</dbReference>
<keyword evidence="7" id="KW-0113">Calvin cycle</keyword>
<protein>
    <recommendedName>
        <fullName evidence="4">phosphoribulokinase</fullName>
        <ecNumber evidence="4">2.7.1.19</ecNumber>
    </recommendedName>
    <alternativeName>
        <fullName evidence="16">Phosphopentokinase</fullName>
    </alternativeName>
</protein>
<evidence type="ECO:0000259" key="19">
    <source>
        <dbReference type="Pfam" id="PF00485"/>
    </source>
</evidence>
<dbReference type="Pfam" id="PF00485">
    <property type="entry name" value="PRK"/>
    <property type="match status" value="1"/>
</dbReference>
<keyword evidence="14 18" id="KW-0472">Membrane</keyword>
<keyword evidence="10" id="KW-0547">Nucleotide-binding</keyword>
<sequence length="704" mass="79816">MISSFSIIGLKRFFNPLFNHPVFIGSLVLKAIMIGLVLPKTQSEWFIPFITQTVAQPFPDPWSVYLSQGGSLSSFPYGIVMYVVYVPLTGLGHVLDNLFHIQWLAKVGFGLTSLALDLGILMSLALLLKTFPKTLFLATYWCSPIVIYIAYWHGQVDLLPIFLLVLGIYLLESYRPILSGVAIGLAISSKFSVLIAVPFLLIYLYRNNRLRNDIIRVGTSILVTAAITFVPFLFSDAFVQMTVLTKETARLFQVRLSYGDSLQFFLLPPVYMLVLYLTWRIERITLDLFIISVGLGFFSTLLMLPPASGWFMWVVPFLVWYQIKAKQNYLWLTFLFYGAYVCYSLAYSTGATIPSLQLDLSRPFLLDTRVDSARVQSLSFTVLNSIALLLCIRMYIFGVRRNGYYRASRKPMAIGISGDSGAGKDTLVDALIDVLGNRGVTSISGDDYHKWERHHPMWSTKTHLDPHANDLSKLTQDVSVLLDGASVKKRIYNHQNEKFTSPTSSKPKDFLIVSGLHTLYLHRLREHLDLKIFLDTDDELRFFWKTHRDLTERNYANGSVSLALAQRIEDSQKFIRSQAKYAELIFKLAPLSPIDVSDRQRSPRLKLVVKMANGFFHEELIRHLIALCGMQVDIEQSEDLEFIDITIEGDVRSEDISTIAPLIIPNLNDLVARIPLWAGGYTGIMQLVILAHVADVLHRGRRLS</sequence>
<evidence type="ECO:0000256" key="16">
    <source>
        <dbReference type="ARBA" id="ARBA00031382"/>
    </source>
</evidence>
<reference evidence="20 21" key="2">
    <citation type="submission" date="2018-06" db="EMBL/GenBank/DDBJ databases">
        <title>Metagenomic assembly of (sub)arctic Cyanobacteria and their associated microbiome from non-axenic cultures.</title>
        <authorList>
            <person name="Baurain D."/>
        </authorList>
    </citation>
    <scope>NUCLEOTIDE SEQUENCE [LARGE SCALE GENOMIC DNA]</scope>
    <source>
        <strain evidence="20">ULC027bin1</strain>
    </source>
</reference>
<dbReference type="GO" id="GO:0005524">
    <property type="term" value="F:ATP binding"/>
    <property type="evidence" value="ECO:0007669"/>
    <property type="project" value="UniProtKB-KW"/>
</dbReference>
<dbReference type="GO" id="GO:0005886">
    <property type="term" value="C:plasma membrane"/>
    <property type="evidence" value="ECO:0007669"/>
    <property type="project" value="UniProtKB-SubCell"/>
</dbReference>
<feature type="transmembrane region" description="Helical" evidence="18">
    <location>
        <begin position="330"/>
        <end position="353"/>
    </location>
</feature>
<evidence type="ECO:0000256" key="12">
    <source>
        <dbReference type="ARBA" id="ARBA00022840"/>
    </source>
</evidence>
<feature type="transmembrane region" description="Helical" evidence="18">
    <location>
        <begin position="261"/>
        <end position="279"/>
    </location>
</feature>
<evidence type="ECO:0000313" key="20">
    <source>
        <dbReference type="EMBL" id="PZO59628.1"/>
    </source>
</evidence>
<feature type="transmembrane region" description="Helical" evidence="18">
    <location>
        <begin position="183"/>
        <end position="205"/>
    </location>
</feature>
<accession>A0A2W4ZXP3</accession>
<dbReference type="AlphaFoldDB" id="A0A2W4ZXP3"/>
<feature type="transmembrane region" description="Helical" evidence="18">
    <location>
        <begin position="158"/>
        <end position="177"/>
    </location>
</feature>
<dbReference type="GO" id="GO:0019253">
    <property type="term" value="P:reductive pentose-phosphate cycle"/>
    <property type="evidence" value="ECO:0007669"/>
    <property type="project" value="UniProtKB-KW"/>
</dbReference>
<dbReference type="InterPro" id="IPR006083">
    <property type="entry name" value="PRK/URK"/>
</dbReference>
<evidence type="ECO:0000256" key="15">
    <source>
        <dbReference type="ARBA" id="ARBA00024033"/>
    </source>
</evidence>
<dbReference type="GO" id="GO:0016758">
    <property type="term" value="F:hexosyltransferase activity"/>
    <property type="evidence" value="ECO:0007669"/>
    <property type="project" value="InterPro"/>
</dbReference>
<feature type="transmembrane region" description="Helical" evidence="18">
    <location>
        <begin position="75"/>
        <end position="95"/>
    </location>
</feature>
<dbReference type="PANTHER" id="PTHR10285">
    <property type="entry name" value="URIDINE KINASE"/>
    <property type="match status" value="1"/>
</dbReference>
<dbReference type="EC" id="2.7.1.19" evidence="4"/>
<feature type="transmembrane region" description="Helical" evidence="18">
    <location>
        <begin position="217"/>
        <end position="241"/>
    </location>
</feature>
<dbReference type="Pfam" id="PF09594">
    <property type="entry name" value="GT87"/>
    <property type="match status" value="1"/>
</dbReference>
<dbReference type="InterPro" id="IPR018584">
    <property type="entry name" value="GT87"/>
</dbReference>
<dbReference type="PRINTS" id="PR00478">
    <property type="entry name" value="PHRIBLKINASE"/>
</dbReference>
<proteinExistence type="inferred from homology"/>
<reference evidence="21" key="1">
    <citation type="submission" date="2018-04" db="EMBL/GenBank/DDBJ databases">
        <authorList>
            <person name="Cornet L."/>
        </authorList>
    </citation>
    <scope>NUCLEOTIDE SEQUENCE [LARGE SCALE GENOMIC DNA]</scope>
</reference>
<keyword evidence="13 18" id="KW-1133">Transmembrane helix</keyword>
<keyword evidence="6" id="KW-0602">Photosynthesis</keyword>
<evidence type="ECO:0000256" key="4">
    <source>
        <dbReference type="ARBA" id="ARBA00012042"/>
    </source>
</evidence>
<keyword evidence="8" id="KW-0808">Transferase</keyword>
<comment type="pathway">
    <text evidence="2">Carbohydrate biosynthesis; Calvin cycle.</text>
</comment>
<keyword evidence="5" id="KW-1003">Cell membrane</keyword>
<evidence type="ECO:0000256" key="2">
    <source>
        <dbReference type="ARBA" id="ARBA00005215"/>
    </source>
</evidence>
<keyword evidence="11" id="KW-0418">Kinase</keyword>
<dbReference type="EMBL" id="QBMP01000018">
    <property type="protein sequence ID" value="PZO59628.1"/>
    <property type="molecule type" value="Genomic_DNA"/>
</dbReference>
<gene>
    <name evidence="20" type="ORF">DCF15_03300</name>
</gene>
<evidence type="ECO:0000256" key="14">
    <source>
        <dbReference type="ARBA" id="ARBA00023136"/>
    </source>
</evidence>
<evidence type="ECO:0000256" key="8">
    <source>
        <dbReference type="ARBA" id="ARBA00022679"/>
    </source>
</evidence>
<comment type="similarity">
    <text evidence="3">Belongs to the phosphoribulokinase family.</text>
</comment>
<comment type="caution">
    <text evidence="20">The sequence shown here is derived from an EMBL/GenBank/DDBJ whole genome shotgun (WGS) entry which is preliminary data.</text>
</comment>
<comment type="subcellular location">
    <subcellularLocation>
        <location evidence="1">Cell membrane</location>
        <topology evidence="1">Multi-pass membrane protein</topology>
    </subcellularLocation>
</comment>
<organism evidence="20 21">
    <name type="scientific">Phormidesmis priestleyi</name>
    <dbReference type="NCBI Taxonomy" id="268141"/>
    <lineage>
        <taxon>Bacteria</taxon>
        <taxon>Bacillati</taxon>
        <taxon>Cyanobacteriota</taxon>
        <taxon>Cyanophyceae</taxon>
        <taxon>Leptolyngbyales</taxon>
        <taxon>Leptolyngbyaceae</taxon>
        <taxon>Phormidesmis</taxon>
    </lineage>
</organism>
<feature type="domain" description="Phosphoribulokinase/uridine kinase" evidence="19">
    <location>
        <begin position="414"/>
        <end position="590"/>
    </location>
</feature>
<evidence type="ECO:0000256" key="17">
    <source>
        <dbReference type="ARBA" id="ARBA00047663"/>
    </source>
</evidence>